<dbReference type="GO" id="GO:0005737">
    <property type="term" value="C:cytoplasm"/>
    <property type="evidence" value="ECO:0007669"/>
    <property type="project" value="UniProtKB-SubCell"/>
</dbReference>
<gene>
    <name evidence="7" type="ORF">TRUGW13939_11447</name>
</gene>
<dbReference type="SUPFAM" id="SSF48371">
    <property type="entry name" value="ARM repeat"/>
    <property type="match status" value="2"/>
</dbReference>
<dbReference type="AlphaFoldDB" id="A0A7H8RCZ8"/>
<dbReference type="InterPro" id="IPR000225">
    <property type="entry name" value="Armadillo"/>
</dbReference>
<dbReference type="RefSeq" id="XP_035350448.1">
    <property type="nucleotide sequence ID" value="XM_035494555.1"/>
</dbReference>
<organism evidence="7 8">
    <name type="scientific">Talaromyces rugulosus</name>
    <name type="common">Penicillium rugulosum</name>
    <dbReference type="NCBI Taxonomy" id="121627"/>
    <lineage>
        <taxon>Eukaryota</taxon>
        <taxon>Fungi</taxon>
        <taxon>Dikarya</taxon>
        <taxon>Ascomycota</taxon>
        <taxon>Pezizomycotina</taxon>
        <taxon>Eurotiomycetes</taxon>
        <taxon>Eurotiomycetidae</taxon>
        <taxon>Eurotiales</taxon>
        <taxon>Trichocomaceae</taxon>
        <taxon>Talaromyces</taxon>
        <taxon>Talaromyces sect. Islandici</taxon>
    </lineage>
</organism>
<dbReference type="GO" id="GO:0005634">
    <property type="term" value="C:nucleus"/>
    <property type="evidence" value="ECO:0007669"/>
    <property type="project" value="UniProtKB-SubCell"/>
</dbReference>
<dbReference type="GO" id="GO:0034657">
    <property type="term" value="C:GID complex"/>
    <property type="evidence" value="ECO:0007669"/>
    <property type="project" value="TreeGrafter"/>
</dbReference>
<keyword evidence="4" id="KW-0677">Repeat</keyword>
<dbReference type="OrthoDB" id="5559898at2759"/>
<evidence type="ECO:0000256" key="5">
    <source>
        <dbReference type="ARBA" id="ARBA00023242"/>
    </source>
</evidence>
<dbReference type="InterPro" id="IPR038739">
    <property type="entry name" value="ARMC8/Vid28"/>
</dbReference>
<evidence type="ECO:0000256" key="3">
    <source>
        <dbReference type="ARBA" id="ARBA00022490"/>
    </source>
</evidence>
<protein>
    <submittedName>
        <fullName evidence="7">Uncharacterized protein</fullName>
    </submittedName>
</protein>
<dbReference type="PANTHER" id="PTHR15651:SF7">
    <property type="entry name" value="ARMADILLO REPEAT-CONTAINING PROTEIN 8"/>
    <property type="match status" value="1"/>
</dbReference>
<proteinExistence type="predicted"/>
<evidence type="ECO:0000313" key="8">
    <source>
        <dbReference type="Proteomes" id="UP000509510"/>
    </source>
</evidence>
<dbReference type="Gene3D" id="1.25.10.10">
    <property type="entry name" value="Leucine-rich Repeat Variant"/>
    <property type="match status" value="3"/>
</dbReference>
<keyword evidence="3" id="KW-0963">Cytoplasm</keyword>
<sequence length="983" mass="107795">MNPETSPLLAQLLNAETVAEQVTTLRLLKHELIGYDQRKEAWVHWGIIPLLSRVLLSKTGGSKKPAVAGEQNGVTDRSDAINDRTEDEEACLQATIIVGSLAQGGPAFISPILSSSIVPSLLSILASDCSQSLTLPILKTFNTIADRYILQNVNWPQDNHLAELLFAPDHISCYAHIIARSSPSPATQSCISLAATLIAKICTDESHKNALAEYGSLDALAMNLASFVVAQGFVLPGAENHLNQDGALSSLPPPAPSTAKLAPILRAASVLVENSKSRAEHFLSSPGILTVFPGRLPEFSPTDIKKNPWGMPYLSGTAVPRQIHSNPFDVILPSVPLNQSSALSNFPPLVPMGSFHKRSLSFLESSPSDEEENAIIPWLIHLVRTESGMSRVMAARLVTALFRLELVKKHRIPMFSFIIIPILLQMLDKTYDFKAAADPEYDGLIKTTLRLKEEVPFILAALVMDTNELQKHAAEGNAIKKLSQLLKETYNTHQVNAKVTWSAETTKNDLHSEISSEVQLGSVGFSPMTCHILRYREGILRTLASLALFSDDYRKLFCENGVVPYVINALKPRPSTTTEDATETKNGSSDGNPIPTILAACGATRALTRSVSVLRTSMIDAGVATPLLELFVHPDIEVQVAATSVLCNLALDFSPMRESLVSPETLSTLCDHAHSPNVKLRLESLWVLKHIVYNAANDLRIKIINGLEPSWLGEVMSTDPINKAGFLQDPDTGSLLGMGTSNSAGEKVDLLNPLEDVENVDETMDSALEAGSNTSSEAFLPDATRLKKLALSGELYRKNQARLDDFAVQEQVLNIVRNSMVGNESSEIVDLLLKEIGHNDFLDILADKVRPRPVPTRRDSPSRPTTPPMPSEILLAVTYVIINIAAGPPRYRDLLFSHRTLLKDLQCLYEYPNSQIRVNCVWVALNLTFADNHSDQPGCRERALKLKALGYVDRLRALEKDPDLNVRERNKTALDQFRSLIDL</sequence>
<dbReference type="InterPro" id="IPR011989">
    <property type="entry name" value="ARM-like"/>
</dbReference>
<dbReference type="KEGG" id="trg:TRUGW13939_11447"/>
<name>A0A7H8RCZ8_TALRU</name>
<keyword evidence="8" id="KW-1185">Reference proteome</keyword>
<comment type="subcellular location">
    <subcellularLocation>
        <location evidence="2">Cytoplasm</location>
    </subcellularLocation>
    <subcellularLocation>
        <location evidence="1">Nucleus</location>
    </subcellularLocation>
</comment>
<evidence type="ECO:0000256" key="4">
    <source>
        <dbReference type="ARBA" id="ARBA00022737"/>
    </source>
</evidence>
<keyword evidence="5" id="KW-0539">Nucleus</keyword>
<accession>A0A7H8RCZ8</accession>
<dbReference type="PANTHER" id="PTHR15651">
    <property type="entry name" value="ARMADILLO REPEAT-CONTAINING PROTEIN 8"/>
    <property type="match status" value="1"/>
</dbReference>
<dbReference type="InterPro" id="IPR016024">
    <property type="entry name" value="ARM-type_fold"/>
</dbReference>
<dbReference type="GeneID" id="55998925"/>
<feature type="compositionally biased region" description="Polar residues" evidence="6">
    <location>
        <begin position="574"/>
        <end position="591"/>
    </location>
</feature>
<evidence type="ECO:0000256" key="2">
    <source>
        <dbReference type="ARBA" id="ARBA00004496"/>
    </source>
</evidence>
<dbReference type="EMBL" id="CP055903">
    <property type="protein sequence ID" value="QKX64274.1"/>
    <property type="molecule type" value="Genomic_DNA"/>
</dbReference>
<dbReference type="Proteomes" id="UP000509510">
    <property type="component" value="Chromosome VI"/>
</dbReference>
<dbReference type="GO" id="GO:0043161">
    <property type="term" value="P:proteasome-mediated ubiquitin-dependent protein catabolic process"/>
    <property type="evidence" value="ECO:0007669"/>
    <property type="project" value="TreeGrafter"/>
</dbReference>
<evidence type="ECO:0000256" key="6">
    <source>
        <dbReference type="SAM" id="MobiDB-lite"/>
    </source>
</evidence>
<feature type="region of interest" description="Disordered" evidence="6">
    <location>
        <begin position="573"/>
        <end position="593"/>
    </location>
</feature>
<reference evidence="8" key="1">
    <citation type="submission" date="2020-06" db="EMBL/GenBank/DDBJ databases">
        <title>A chromosome-scale genome assembly of Talaromyces rugulosus W13939.</title>
        <authorList>
            <person name="Wang B."/>
            <person name="Guo L."/>
            <person name="Ye K."/>
            <person name="Wang L."/>
        </authorList>
    </citation>
    <scope>NUCLEOTIDE SEQUENCE [LARGE SCALE GENOMIC DNA]</scope>
    <source>
        <strain evidence="8">W13939</strain>
    </source>
</reference>
<dbReference type="SMART" id="SM00185">
    <property type="entry name" value="ARM"/>
    <property type="match status" value="3"/>
</dbReference>
<evidence type="ECO:0000313" key="7">
    <source>
        <dbReference type="EMBL" id="QKX64274.1"/>
    </source>
</evidence>
<evidence type="ECO:0000256" key="1">
    <source>
        <dbReference type="ARBA" id="ARBA00004123"/>
    </source>
</evidence>